<feature type="compositionally biased region" description="Acidic residues" evidence="1">
    <location>
        <begin position="67"/>
        <end position="82"/>
    </location>
</feature>
<evidence type="ECO:0000313" key="2">
    <source>
        <dbReference type="EMBL" id="NUC74871.1"/>
    </source>
</evidence>
<evidence type="ECO:0000313" key="3">
    <source>
        <dbReference type="Proteomes" id="UP001016761"/>
    </source>
</evidence>
<keyword evidence="3" id="KW-1185">Reference proteome</keyword>
<sequence>MTNDRDRPTPPSDLDRDAGEALARLEDRDADDLRAIAAYLEDLAAWTESAADESDERAETGSTPSDPNDDDAGEEIDDDLEYPEGVPDRASVTVKEIAGTTYHYFQWRDGDRIESETVQRESSSW</sequence>
<protein>
    <recommendedName>
        <fullName evidence="4">Amphi-Trp domain-containing protein</fullName>
    </recommendedName>
</protein>
<accession>A0ABX2LM38</accession>
<proteinExistence type="predicted"/>
<organism evidence="2 3">
    <name type="scientific">Haloterrigena gelatinilytica</name>
    <dbReference type="NCBI Taxonomy" id="2741724"/>
    <lineage>
        <taxon>Archaea</taxon>
        <taxon>Methanobacteriati</taxon>
        <taxon>Methanobacteriota</taxon>
        <taxon>Stenosarchaea group</taxon>
        <taxon>Halobacteria</taxon>
        <taxon>Halobacteriales</taxon>
        <taxon>Natrialbaceae</taxon>
        <taxon>Haloterrigena</taxon>
    </lineage>
</organism>
<dbReference type="RefSeq" id="WP_174682720.1">
    <property type="nucleotide sequence ID" value="NZ_JABUQZ010000002.1"/>
</dbReference>
<dbReference type="EMBL" id="JABUQZ010000002">
    <property type="protein sequence ID" value="NUC74871.1"/>
    <property type="molecule type" value="Genomic_DNA"/>
</dbReference>
<dbReference type="Proteomes" id="UP001016761">
    <property type="component" value="Unassembled WGS sequence"/>
</dbReference>
<feature type="region of interest" description="Disordered" evidence="1">
    <location>
        <begin position="47"/>
        <end position="91"/>
    </location>
</feature>
<evidence type="ECO:0000256" key="1">
    <source>
        <dbReference type="SAM" id="MobiDB-lite"/>
    </source>
</evidence>
<gene>
    <name evidence="2" type="ORF">HTZ84_21645</name>
</gene>
<evidence type="ECO:0008006" key="4">
    <source>
        <dbReference type="Google" id="ProtNLM"/>
    </source>
</evidence>
<reference evidence="2 3" key="1">
    <citation type="submission" date="2020-06" db="EMBL/GenBank/DDBJ databases">
        <title>Haloterrigena sp. nov., an extremely halophilic archaeon isolated from a saline sediment.</title>
        <authorList>
            <person name="Liu B.-B."/>
        </authorList>
    </citation>
    <scope>NUCLEOTIDE SEQUENCE [LARGE SCALE GENOMIC DNA]</scope>
    <source>
        <strain evidence="2 3">SYSU A558-1</strain>
    </source>
</reference>
<comment type="caution">
    <text evidence="2">The sequence shown here is derived from an EMBL/GenBank/DDBJ whole genome shotgun (WGS) entry which is preliminary data.</text>
</comment>
<name>A0ABX2LM38_9EURY</name>